<sequence length="63" mass="6616">MLKSATPAWRASGSSGHSSNALGWATDMARMRRPSASGLKVRPSNMASTWPPATSCMAVALPR</sequence>
<protein>
    <submittedName>
        <fullName evidence="2">Uncharacterized protein</fullName>
    </submittedName>
</protein>
<feature type="region of interest" description="Disordered" evidence="1">
    <location>
        <begin position="1"/>
        <end position="22"/>
    </location>
</feature>
<dbReference type="EMBL" id="LDSL01000051">
    <property type="protein sequence ID" value="KTT23106.1"/>
    <property type="molecule type" value="Genomic_DNA"/>
</dbReference>
<name>A0A147GZV3_9BURK</name>
<keyword evidence="3" id="KW-1185">Reference proteome</keyword>
<evidence type="ECO:0000313" key="2">
    <source>
        <dbReference type="EMBL" id="KTT23106.1"/>
    </source>
</evidence>
<gene>
    <name evidence="2" type="ORF">NS331_07690</name>
</gene>
<comment type="caution">
    <text evidence="2">The sequence shown here is derived from an EMBL/GenBank/DDBJ whole genome shotgun (WGS) entry which is preliminary data.</text>
</comment>
<dbReference type="Proteomes" id="UP000072741">
    <property type="component" value="Unassembled WGS sequence"/>
</dbReference>
<evidence type="ECO:0000256" key="1">
    <source>
        <dbReference type="SAM" id="MobiDB-lite"/>
    </source>
</evidence>
<evidence type="ECO:0000313" key="3">
    <source>
        <dbReference type="Proteomes" id="UP000072741"/>
    </source>
</evidence>
<reference evidence="2 3" key="1">
    <citation type="journal article" date="2016" name="Front. Microbiol.">
        <title>Genomic Resource of Rice Seed Associated Bacteria.</title>
        <authorList>
            <person name="Midha S."/>
            <person name="Bansal K."/>
            <person name="Sharma S."/>
            <person name="Kumar N."/>
            <person name="Patil P.P."/>
            <person name="Chaudhry V."/>
            <person name="Patil P.B."/>
        </authorList>
    </citation>
    <scope>NUCLEOTIDE SEQUENCE [LARGE SCALE GENOMIC DNA]</scope>
    <source>
        <strain evidence="2 3">NS331</strain>
    </source>
</reference>
<proteinExistence type="predicted"/>
<accession>A0A147GZV3</accession>
<feature type="compositionally biased region" description="Polar residues" evidence="1">
    <location>
        <begin position="12"/>
        <end position="21"/>
    </location>
</feature>
<dbReference type="AlphaFoldDB" id="A0A147GZV3"/>
<organism evidence="2 3">
    <name type="scientific">Pseudacidovorax intermedius</name>
    <dbReference type="NCBI Taxonomy" id="433924"/>
    <lineage>
        <taxon>Bacteria</taxon>
        <taxon>Pseudomonadati</taxon>
        <taxon>Pseudomonadota</taxon>
        <taxon>Betaproteobacteria</taxon>
        <taxon>Burkholderiales</taxon>
        <taxon>Comamonadaceae</taxon>
        <taxon>Pseudacidovorax</taxon>
    </lineage>
</organism>